<name>A0AAP8TQL7_SERMA</name>
<accession>A0AAP8TQL7</accession>
<dbReference type="SUPFAM" id="SSF140931">
    <property type="entry name" value="Fic-like"/>
    <property type="match status" value="1"/>
</dbReference>
<dbReference type="InterPro" id="IPR003812">
    <property type="entry name" value="Fido"/>
</dbReference>
<dbReference type="AlphaFoldDB" id="A0AAP8TQL7"/>
<dbReference type="Gene3D" id="1.10.3290.10">
    <property type="entry name" value="Fido-like domain"/>
    <property type="match status" value="1"/>
</dbReference>
<reference evidence="3" key="1">
    <citation type="submission" date="2017-12" db="EMBL/GenBank/DDBJ databases">
        <title>FDA dAtabase for Regulatory Grade micrObial Sequences (FDA-ARGOS): Supporting development and validation of Infectious Disease Dx tests.</title>
        <authorList>
            <person name="Campos J."/>
            <person name="Goldberg B."/>
            <person name="Tallon L."/>
            <person name="Sadzewicz L."/>
            <person name="Sengamalay N."/>
            <person name="Ott S."/>
            <person name="Godinez A."/>
            <person name="Nagaraj S."/>
            <person name="Vavikolanu K."/>
            <person name="Vyas G."/>
            <person name="Nadendla S."/>
            <person name="Aluvathingal J."/>
            <person name="Geyer C."/>
            <person name="Nandy P."/>
            <person name="Hobson J."/>
            <person name="Sichtig H."/>
        </authorList>
    </citation>
    <scope>NUCLEOTIDE SEQUENCE [LARGE SCALE GENOMIC DNA]</scope>
    <source>
        <strain evidence="3">FDAARGOS_79</strain>
    </source>
</reference>
<sequence>MGNYVLNGNVIKLQPFAYPNVSHLHKDSLVLLGKTQQLIKRTNIGYEQMVNNAIEAIKTDRVKLLQHRLSNHVDPKIFPSENATSRKEFSFYQHAEPVFIDKLLSDESFIGFISDAGRKIKDESNIIRQGNIRTVPDEEGGYTEFIDMSMLSVSLYSLREYALKNDDAHCLFVSIVFSVMFVHAHPLLDGNGRASRLFFNMMLNNISSDYIPLTELCYAARSGYVLSLREAFLFSEWDNIIRFYCNCIHLLYGSSLSDLNSMQ</sequence>
<dbReference type="RefSeq" id="WP_102984663.1">
    <property type="nucleotide sequence ID" value="NZ_JTBC02000002.1"/>
</dbReference>
<dbReference type="Proteomes" id="UP000030378">
    <property type="component" value="Unassembled WGS sequence"/>
</dbReference>
<organism evidence="2 3">
    <name type="scientific">Serratia marcescens</name>
    <dbReference type="NCBI Taxonomy" id="615"/>
    <lineage>
        <taxon>Bacteria</taxon>
        <taxon>Pseudomonadati</taxon>
        <taxon>Pseudomonadota</taxon>
        <taxon>Gammaproteobacteria</taxon>
        <taxon>Enterobacterales</taxon>
        <taxon>Yersiniaceae</taxon>
        <taxon>Serratia</taxon>
    </lineage>
</organism>
<comment type="caution">
    <text evidence="2">The sequence shown here is derived from an EMBL/GenBank/DDBJ whole genome shotgun (WGS) entry which is preliminary data.</text>
</comment>
<proteinExistence type="predicted"/>
<dbReference type="InterPro" id="IPR036597">
    <property type="entry name" value="Fido-like_dom_sf"/>
</dbReference>
<feature type="domain" description="Fido" evidence="1">
    <location>
        <begin position="104"/>
        <end position="246"/>
    </location>
</feature>
<gene>
    <name evidence="2" type="ORF">MC70_010780</name>
</gene>
<dbReference type="EMBL" id="JTBC02000002">
    <property type="protein sequence ID" value="PNO70463.1"/>
    <property type="molecule type" value="Genomic_DNA"/>
</dbReference>
<dbReference type="Pfam" id="PF02661">
    <property type="entry name" value="Fic"/>
    <property type="match status" value="1"/>
</dbReference>
<evidence type="ECO:0000259" key="1">
    <source>
        <dbReference type="PROSITE" id="PS51459"/>
    </source>
</evidence>
<protein>
    <submittedName>
        <fullName evidence="2">Cell filamentation protein Fic</fullName>
    </submittedName>
</protein>
<dbReference type="PROSITE" id="PS51459">
    <property type="entry name" value="FIDO"/>
    <property type="match status" value="1"/>
</dbReference>
<evidence type="ECO:0000313" key="2">
    <source>
        <dbReference type="EMBL" id="PNO70463.1"/>
    </source>
</evidence>
<evidence type="ECO:0000313" key="3">
    <source>
        <dbReference type="Proteomes" id="UP000030378"/>
    </source>
</evidence>